<evidence type="ECO:0000256" key="2">
    <source>
        <dbReference type="ARBA" id="ARBA00022643"/>
    </source>
</evidence>
<dbReference type="Pfam" id="PF03358">
    <property type="entry name" value="FMN_red"/>
    <property type="match status" value="1"/>
</dbReference>
<keyword evidence="2" id="KW-0288">FMN</keyword>
<dbReference type="InterPro" id="IPR051796">
    <property type="entry name" value="ISF_SsuE-like"/>
</dbReference>
<dbReference type="PANTHER" id="PTHR43278">
    <property type="entry name" value="NAD(P)H-DEPENDENT FMN-CONTAINING OXIDOREDUCTASE YWQN-RELATED"/>
    <property type="match status" value="1"/>
</dbReference>
<dbReference type="InterPro" id="IPR029039">
    <property type="entry name" value="Flavoprotein-like_sf"/>
</dbReference>
<dbReference type="GO" id="GO:0016491">
    <property type="term" value="F:oxidoreductase activity"/>
    <property type="evidence" value="ECO:0007669"/>
    <property type="project" value="InterPro"/>
</dbReference>
<reference evidence="4 5" key="1">
    <citation type="submission" date="2019-08" db="EMBL/GenBank/DDBJ databases">
        <title>In-depth cultivation of the pig gut microbiome towards novel bacterial diversity and tailored functional studies.</title>
        <authorList>
            <person name="Wylensek D."/>
            <person name="Hitch T.C.A."/>
            <person name="Clavel T."/>
        </authorList>
    </citation>
    <scope>NUCLEOTIDE SEQUENCE [LARGE SCALE GENOMIC DNA]</scope>
    <source>
        <strain evidence="4 5">CA-Schmier-601-WT-1</strain>
    </source>
</reference>
<name>A0A6N7XMJ9_9ACTN</name>
<dbReference type="Gene3D" id="3.40.50.360">
    <property type="match status" value="1"/>
</dbReference>
<proteinExistence type="predicted"/>
<keyword evidence="1" id="KW-0285">Flavoprotein</keyword>
<dbReference type="PANTHER" id="PTHR43278:SF4">
    <property type="entry name" value="NAD(P)H-DEPENDENT FMN-CONTAINING OXIDOREDUCTASE YWQN-RELATED"/>
    <property type="match status" value="1"/>
</dbReference>
<sequence>MKVLMINGSPDPKGCIHTAMSEVAKIFDQQGVQSEEILIGSKDIRGCTGCRYCKTTGKCVFNDLVNQTLPKLEEADGIILGSPVYYGNPNGTLLSFAQRLFYSSEADLTMKVGASIVSCRRGGNSASYQALNQFFSISGMPIAPSLYWNDVHGYTAEDVYEDEEGVQTMRNLANSMVFMMRSLADGRERYGSPELSKTHFTNFVR</sequence>
<evidence type="ECO:0000256" key="1">
    <source>
        <dbReference type="ARBA" id="ARBA00022630"/>
    </source>
</evidence>
<dbReference type="InterPro" id="IPR005025">
    <property type="entry name" value="FMN_Rdtase-like_dom"/>
</dbReference>
<dbReference type="SUPFAM" id="SSF52218">
    <property type="entry name" value="Flavoproteins"/>
    <property type="match status" value="1"/>
</dbReference>
<dbReference type="AlphaFoldDB" id="A0A6N7XMJ9"/>
<organism evidence="4 5">
    <name type="scientific">Olsenella porci</name>
    <dbReference type="NCBI Taxonomy" id="2652279"/>
    <lineage>
        <taxon>Bacteria</taxon>
        <taxon>Bacillati</taxon>
        <taxon>Actinomycetota</taxon>
        <taxon>Coriobacteriia</taxon>
        <taxon>Coriobacteriales</taxon>
        <taxon>Atopobiaceae</taxon>
        <taxon>Olsenella</taxon>
    </lineage>
</organism>
<dbReference type="Proteomes" id="UP000469325">
    <property type="component" value="Unassembled WGS sequence"/>
</dbReference>
<evidence type="ECO:0000313" key="5">
    <source>
        <dbReference type="Proteomes" id="UP000469325"/>
    </source>
</evidence>
<evidence type="ECO:0000259" key="3">
    <source>
        <dbReference type="Pfam" id="PF03358"/>
    </source>
</evidence>
<gene>
    <name evidence="4" type="ORF">FYJ68_05020</name>
</gene>
<feature type="domain" description="NADPH-dependent FMN reductase-like" evidence="3">
    <location>
        <begin position="1"/>
        <end position="150"/>
    </location>
</feature>
<evidence type="ECO:0000313" key="4">
    <source>
        <dbReference type="EMBL" id="MST72468.1"/>
    </source>
</evidence>
<dbReference type="RefSeq" id="WP_154434624.1">
    <property type="nucleotide sequence ID" value="NZ_VUNC01000003.1"/>
</dbReference>
<protein>
    <submittedName>
        <fullName evidence="4">Flavodoxin family protein</fullName>
    </submittedName>
</protein>
<keyword evidence="5" id="KW-1185">Reference proteome</keyword>
<comment type="caution">
    <text evidence="4">The sequence shown here is derived from an EMBL/GenBank/DDBJ whole genome shotgun (WGS) entry which is preliminary data.</text>
</comment>
<dbReference type="EMBL" id="VUNC01000003">
    <property type="protein sequence ID" value="MST72468.1"/>
    <property type="molecule type" value="Genomic_DNA"/>
</dbReference>
<accession>A0A6N7XMJ9</accession>